<evidence type="ECO:0000313" key="10">
    <source>
        <dbReference type="Proteomes" id="UP001152320"/>
    </source>
</evidence>
<keyword evidence="6" id="KW-0539">Nucleus</keyword>
<keyword evidence="3" id="KW-0805">Transcription regulation</keyword>
<dbReference type="EMBL" id="JAIZAY010000021">
    <property type="protein sequence ID" value="KAJ8021849.1"/>
    <property type="molecule type" value="Genomic_DNA"/>
</dbReference>
<dbReference type="Proteomes" id="UP001152320">
    <property type="component" value="Chromosome 21"/>
</dbReference>
<keyword evidence="5" id="KW-0804">Transcription</keyword>
<evidence type="ECO:0000256" key="7">
    <source>
        <dbReference type="SAM" id="MobiDB-lite"/>
    </source>
</evidence>
<dbReference type="PANTHER" id="PTHR13215">
    <property type="entry name" value="RNA POLYMERASE II TRANSCRIPTIONAL COACTIVATOR"/>
    <property type="match status" value="1"/>
</dbReference>
<proteinExistence type="inferred from homology"/>
<evidence type="ECO:0000256" key="6">
    <source>
        <dbReference type="ARBA" id="ARBA00023242"/>
    </source>
</evidence>
<evidence type="ECO:0000256" key="5">
    <source>
        <dbReference type="ARBA" id="ARBA00023163"/>
    </source>
</evidence>
<organism evidence="9 10">
    <name type="scientific">Holothuria leucospilota</name>
    <name type="common">Black long sea cucumber</name>
    <name type="synonym">Mertensiothuria leucospilota</name>
    <dbReference type="NCBI Taxonomy" id="206669"/>
    <lineage>
        <taxon>Eukaryota</taxon>
        <taxon>Metazoa</taxon>
        <taxon>Echinodermata</taxon>
        <taxon>Eleutherozoa</taxon>
        <taxon>Echinozoa</taxon>
        <taxon>Holothuroidea</taxon>
        <taxon>Aspidochirotacea</taxon>
        <taxon>Aspidochirotida</taxon>
        <taxon>Holothuriidae</taxon>
        <taxon>Holothuria</taxon>
    </lineage>
</organism>
<keyword evidence="4" id="KW-0238">DNA-binding</keyword>
<comment type="caution">
    <text evidence="9">The sequence shown here is derived from an EMBL/GenBank/DDBJ whole genome shotgun (WGS) entry which is preliminary data.</text>
</comment>
<reference evidence="9" key="1">
    <citation type="submission" date="2021-10" db="EMBL/GenBank/DDBJ databases">
        <title>Tropical sea cucumber genome reveals ecological adaptation and Cuvierian tubules defense mechanism.</title>
        <authorList>
            <person name="Chen T."/>
        </authorList>
    </citation>
    <scope>NUCLEOTIDE SEQUENCE</scope>
    <source>
        <strain evidence="9">Nanhai2018</strain>
        <tissue evidence="9">Muscle</tissue>
    </source>
</reference>
<dbReference type="GO" id="GO:0003713">
    <property type="term" value="F:transcription coactivator activity"/>
    <property type="evidence" value="ECO:0007669"/>
    <property type="project" value="InterPro"/>
</dbReference>
<feature type="domain" description="Transcriptional coactivator p15 (PC4) C-terminal" evidence="8">
    <location>
        <begin position="48"/>
        <end position="94"/>
    </location>
</feature>
<protein>
    <recommendedName>
        <fullName evidence="8">Transcriptional coactivator p15 (PC4) C-terminal domain-containing protein</fullName>
    </recommendedName>
</protein>
<evidence type="ECO:0000256" key="3">
    <source>
        <dbReference type="ARBA" id="ARBA00023015"/>
    </source>
</evidence>
<comment type="similarity">
    <text evidence="2">Belongs to the transcriptional coactivator PC4 family.</text>
</comment>
<sequence>MAGLNAENTSNVSVKQVNSYPSTTQENQGHNRTNFYADLDKSEQVKVDIGQDRFVVVSSFKGKTYIHVRQYYFKKAKCFQGIVFTPKQSSTLVEMIPVVQEAIGKTETGVTEEKYQETLSKRRKTNLKLNFCNKDEAGCSSFFA</sequence>
<dbReference type="GO" id="GO:0060261">
    <property type="term" value="P:positive regulation of transcription initiation by RNA polymerase II"/>
    <property type="evidence" value="ECO:0007669"/>
    <property type="project" value="InterPro"/>
</dbReference>
<dbReference type="InterPro" id="IPR045125">
    <property type="entry name" value="Sub1/Tcp4-like"/>
</dbReference>
<dbReference type="SUPFAM" id="SSF54447">
    <property type="entry name" value="ssDNA-binding transcriptional regulator domain"/>
    <property type="match status" value="1"/>
</dbReference>
<name>A0A9Q0YGY1_HOLLE</name>
<evidence type="ECO:0000259" key="8">
    <source>
        <dbReference type="Pfam" id="PF02229"/>
    </source>
</evidence>
<accession>A0A9Q0YGY1</accession>
<gene>
    <name evidence="9" type="ORF">HOLleu_39162</name>
</gene>
<evidence type="ECO:0000313" key="9">
    <source>
        <dbReference type="EMBL" id="KAJ8021849.1"/>
    </source>
</evidence>
<evidence type="ECO:0000256" key="1">
    <source>
        <dbReference type="ARBA" id="ARBA00004123"/>
    </source>
</evidence>
<dbReference type="OrthoDB" id="2505440at2759"/>
<dbReference type="InterPro" id="IPR003173">
    <property type="entry name" value="PC4_C"/>
</dbReference>
<dbReference type="AlphaFoldDB" id="A0A9Q0YGY1"/>
<dbReference type="InterPro" id="IPR009044">
    <property type="entry name" value="ssDNA-bd_transcriptional_reg"/>
</dbReference>
<dbReference type="GO" id="GO:0003677">
    <property type="term" value="F:DNA binding"/>
    <property type="evidence" value="ECO:0007669"/>
    <property type="project" value="UniProtKB-KW"/>
</dbReference>
<dbReference type="Pfam" id="PF02229">
    <property type="entry name" value="PC4"/>
    <property type="match status" value="1"/>
</dbReference>
<comment type="subcellular location">
    <subcellularLocation>
        <location evidence="1">Nucleus</location>
    </subcellularLocation>
</comment>
<feature type="region of interest" description="Disordered" evidence="7">
    <location>
        <begin position="1"/>
        <end position="31"/>
    </location>
</feature>
<evidence type="ECO:0000256" key="2">
    <source>
        <dbReference type="ARBA" id="ARBA00009001"/>
    </source>
</evidence>
<dbReference type="GO" id="GO:0005634">
    <property type="term" value="C:nucleus"/>
    <property type="evidence" value="ECO:0007669"/>
    <property type="project" value="UniProtKB-SubCell"/>
</dbReference>
<keyword evidence="10" id="KW-1185">Reference proteome</keyword>
<dbReference type="Gene3D" id="2.30.31.10">
    <property type="entry name" value="Transcriptional Coactivator Pc4, Chain A"/>
    <property type="match status" value="1"/>
</dbReference>
<evidence type="ECO:0000256" key="4">
    <source>
        <dbReference type="ARBA" id="ARBA00023125"/>
    </source>
</evidence>